<evidence type="ECO:0000256" key="3">
    <source>
        <dbReference type="PROSITE-ProRule" id="PRU00284"/>
    </source>
</evidence>
<feature type="transmembrane region" description="Helical" evidence="4">
    <location>
        <begin position="165"/>
        <end position="182"/>
    </location>
</feature>
<name>A0A4U8YZ06_9BACT</name>
<evidence type="ECO:0000256" key="2">
    <source>
        <dbReference type="ARBA" id="ARBA00029447"/>
    </source>
</evidence>
<dbReference type="GO" id="GO:0006935">
    <property type="term" value="P:chemotaxis"/>
    <property type="evidence" value="ECO:0007669"/>
    <property type="project" value="InterPro"/>
</dbReference>
<protein>
    <submittedName>
        <fullName evidence="6">Methyl-accepting chemotaxis protein (Mcp) signalling domain</fullName>
    </submittedName>
</protein>
<proteinExistence type="inferred from homology"/>
<dbReference type="Gene3D" id="1.10.287.950">
    <property type="entry name" value="Methyl-accepting chemotaxis protein"/>
    <property type="match status" value="1"/>
</dbReference>
<feature type="transmembrane region" description="Helical" evidence="4">
    <location>
        <begin position="89"/>
        <end position="112"/>
    </location>
</feature>
<sequence>MAVEEMERERNAQVKVMKYKDLYAFSGPSVVAFFVVFCILLAVTPMVREHALVTVFFGTVIVVLSLLRLAAARKAATSYDENPLFWNRFFLVSTLVSGLVWGSVCMLVIHWYGATSAYSLYAMVMTCGLVGGCVISLAPELRLLVTYVACLLVPVIMWAALNAEWAIGVVFLTYILGMMGVGKKTNDSYRLNIENSVLLDERAADITMLVNELREKAAELTGTSEELRDISEEMVGASEETTTQIGGVASDASSMRENTAAISAAVEQASHNMELTSASMEEMARAVTEIAGQSARAMEISTQGVNRSEEASREIKRLDEAAREIGKITEVITEISEQTNLLALNATIEAARAGEAGKGFAVVANEIKALAHQTAEATSGIRGQVKGIQDATADSTKQITAISEVIGNISTIVNGVAAAIEEQSASTREIDVNVGEMNDGMGDITAKAAESNLASETILGRIEEAATQTHGNLENSRKVMDSAKEVLDMADSLNQAVVRLSA</sequence>
<dbReference type="SMART" id="SM00283">
    <property type="entry name" value="MA"/>
    <property type="match status" value="1"/>
</dbReference>
<feature type="transmembrane region" description="Helical" evidence="4">
    <location>
        <begin position="21"/>
        <end position="44"/>
    </location>
</feature>
<reference evidence="6 7" key="1">
    <citation type="submission" date="2019-03" db="EMBL/GenBank/DDBJ databases">
        <authorList>
            <person name="Nijsse B."/>
        </authorList>
    </citation>
    <scope>NUCLEOTIDE SEQUENCE [LARGE SCALE GENOMIC DNA]</scope>
    <source>
        <strain evidence="6">Desulfoluna butyratoxydans MSL71</strain>
    </source>
</reference>
<evidence type="ECO:0000313" key="7">
    <source>
        <dbReference type="Proteomes" id="UP000507962"/>
    </source>
</evidence>
<dbReference type="RefSeq" id="WP_180147397.1">
    <property type="nucleotide sequence ID" value="NZ_CAADHO010000019.1"/>
</dbReference>
<organism evidence="6 7">
    <name type="scientific">Desulfoluna butyratoxydans</name>
    <dbReference type="NCBI Taxonomy" id="231438"/>
    <lineage>
        <taxon>Bacteria</taxon>
        <taxon>Pseudomonadati</taxon>
        <taxon>Thermodesulfobacteriota</taxon>
        <taxon>Desulfobacteria</taxon>
        <taxon>Desulfobacterales</taxon>
        <taxon>Desulfolunaceae</taxon>
        <taxon>Desulfoluna</taxon>
    </lineage>
</organism>
<dbReference type="InterPro" id="IPR004090">
    <property type="entry name" value="Chemotax_Me-accpt_rcpt"/>
</dbReference>
<comment type="similarity">
    <text evidence="2">Belongs to the methyl-accepting chemotaxis (MCP) protein family.</text>
</comment>
<dbReference type="Pfam" id="PF00015">
    <property type="entry name" value="MCPsignal"/>
    <property type="match status" value="1"/>
</dbReference>
<dbReference type="GO" id="GO:0004888">
    <property type="term" value="F:transmembrane signaling receptor activity"/>
    <property type="evidence" value="ECO:0007669"/>
    <property type="project" value="InterPro"/>
</dbReference>
<dbReference type="AlphaFoldDB" id="A0A4U8YZ06"/>
<dbReference type="InterPro" id="IPR004089">
    <property type="entry name" value="MCPsignal_dom"/>
</dbReference>
<feature type="domain" description="Methyl-accepting transducer" evidence="5">
    <location>
        <begin position="237"/>
        <end position="459"/>
    </location>
</feature>
<evidence type="ECO:0000313" key="6">
    <source>
        <dbReference type="EMBL" id="VFQ47492.1"/>
    </source>
</evidence>
<dbReference type="GO" id="GO:0016020">
    <property type="term" value="C:membrane"/>
    <property type="evidence" value="ECO:0007669"/>
    <property type="project" value="InterPro"/>
</dbReference>
<evidence type="ECO:0000259" key="5">
    <source>
        <dbReference type="PROSITE" id="PS50111"/>
    </source>
</evidence>
<keyword evidence="1 3" id="KW-0807">Transducer</keyword>
<feature type="transmembrane region" description="Helical" evidence="4">
    <location>
        <begin position="143"/>
        <end position="159"/>
    </location>
</feature>
<dbReference type="PANTHER" id="PTHR32089:SF112">
    <property type="entry name" value="LYSOZYME-LIKE PROTEIN-RELATED"/>
    <property type="match status" value="1"/>
</dbReference>
<evidence type="ECO:0000256" key="1">
    <source>
        <dbReference type="ARBA" id="ARBA00023224"/>
    </source>
</evidence>
<evidence type="ECO:0000256" key="4">
    <source>
        <dbReference type="SAM" id="Phobius"/>
    </source>
</evidence>
<feature type="transmembrane region" description="Helical" evidence="4">
    <location>
        <begin position="118"/>
        <end position="138"/>
    </location>
</feature>
<keyword evidence="4" id="KW-1133">Transmembrane helix</keyword>
<dbReference type="Proteomes" id="UP000507962">
    <property type="component" value="Unassembled WGS sequence"/>
</dbReference>
<keyword evidence="4" id="KW-0812">Transmembrane</keyword>
<dbReference type="PRINTS" id="PR00260">
    <property type="entry name" value="CHEMTRNSDUCR"/>
</dbReference>
<dbReference type="PANTHER" id="PTHR32089">
    <property type="entry name" value="METHYL-ACCEPTING CHEMOTAXIS PROTEIN MCPB"/>
    <property type="match status" value="1"/>
</dbReference>
<accession>A0A4U8YZ06</accession>
<dbReference type="GO" id="GO:0007165">
    <property type="term" value="P:signal transduction"/>
    <property type="evidence" value="ECO:0007669"/>
    <property type="project" value="UniProtKB-KW"/>
</dbReference>
<dbReference type="SUPFAM" id="SSF58104">
    <property type="entry name" value="Methyl-accepting chemotaxis protein (MCP) signaling domain"/>
    <property type="match status" value="1"/>
</dbReference>
<keyword evidence="4" id="KW-0472">Membrane</keyword>
<dbReference type="PROSITE" id="PS50111">
    <property type="entry name" value="CHEMOTAXIS_TRANSDUC_2"/>
    <property type="match status" value="1"/>
</dbReference>
<feature type="transmembrane region" description="Helical" evidence="4">
    <location>
        <begin position="50"/>
        <end position="69"/>
    </location>
</feature>
<gene>
    <name evidence="6" type="ORF">MSL71_51920</name>
</gene>
<keyword evidence="7" id="KW-1185">Reference proteome</keyword>
<dbReference type="EMBL" id="CAADHO010000019">
    <property type="protein sequence ID" value="VFQ47492.1"/>
    <property type="molecule type" value="Genomic_DNA"/>
</dbReference>